<evidence type="ECO:0000256" key="11">
    <source>
        <dbReference type="SAM" id="Phobius"/>
    </source>
</evidence>
<keyword evidence="5" id="KW-0547">Nucleotide-binding</keyword>
<evidence type="ECO:0000259" key="12">
    <source>
        <dbReference type="SMART" id="SM00387"/>
    </source>
</evidence>
<keyword evidence="14" id="KW-1185">Reference proteome</keyword>
<organism evidence="13 14">
    <name type="scientific">Kocuria carniphila</name>
    <dbReference type="NCBI Taxonomy" id="262208"/>
    <lineage>
        <taxon>Bacteria</taxon>
        <taxon>Bacillati</taxon>
        <taxon>Actinomycetota</taxon>
        <taxon>Actinomycetes</taxon>
        <taxon>Micrococcales</taxon>
        <taxon>Micrococcaceae</taxon>
        <taxon>Kocuria</taxon>
    </lineage>
</organism>
<dbReference type="PANTHER" id="PTHR24421">
    <property type="entry name" value="NITRATE/NITRITE SENSOR PROTEIN NARX-RELATED"/>
    <property type="match status" value="1"/>
</dbReference>
<feature type="transmembrane region" description="Helical" evidence="11">
    <location>
        <begin position="183"/>
        <end position="204"/>
    </location>
</feature>
<gene>
    <name evidence="13" type="ORF">VVR66_08280</name>
</gene>
<name>A0ABV3V2I8_9MICC</name>
<protein>
    <recommendedName>
        <fullName evidence="2">histidine kinase</fullName>
        <ecNumber evidence="2">2.7.13.3</ecNumber>
    </recommendedName>
</protein>
<keyword evidence="11" id="KW-0812">Transmembrane</keyword>
<feature type="transmembrane region" description="Helical" evidence="11">
    <location>
        <begin position="322"/>
        <end position="341"/>
    </location>
</feature>
<evidence type="ECO:0000256" key="7">
    <source>
        <dbReference type="ARBA" id="ARBA00022840"/>
    </source>
</evidence>
<comment type="caution">
    <text evidence="13">The sequence shown here is derived from an EMBL/GenBank/DDBJ whole genome shotgun (WGS) entry which is preliminary data.</text>
</comment>
<evidence type="ECO:0000256" key="4">
    <source>
        <dbReference type="ARBA" id="ARBA00022679"/>
    </source>
</evidence>
<evidence type="ECO:0000256" key="2">
    <source>
        <dbReference type="ARBA" id="ARBA00012438"/>
    </source>
</evidence>
<evidence type="ECO:0000256" key="8">
    <source>
        <dbReference type="ARBA" id="ARBA00023012"/>
    </source>
</evidence>
<keyword evidence="6 13" id="KW-0418">Kinase</keyword>
<keyword evidence="3" id="KW-0597">Phosphoprotein</keyword>
<dbReference type="EMBL" id="JAYWLU010000007">
    <property type="protein sequence ID" value="MEX3594707.1"/>
    <property type="molecule type" value="Genomic_DNA"/>
</dbReference>
<dbReference type="InterPro" id="IPR036890">
    <property type="entry name" value="HATPase_C_sf"/>
</dbReference>
<feature type="domain" description="Histidine kinase/HSP90-like ATPase" evidence="12">
    <location>
        <begin position="560"/>
        <end position="656"/>
    </location>
</feature>
<evidence type="ECO:0000256" key="6">
    <source>
        <dbReference type="ARBA" id="ARBA00022777"/>
    </source>
</evidence>
<feature type="coiled-coil region" evidence="9">
    <location>
        <begin position="430"/>
        <end position="457"/>
    </location>
</feature>
<accession>A0ABV3V2I8</accession>
<dbReference type="Pfam" id="PF13796">
    <property type="entry name" value="Sensor"/>
    <property type="match status" value="1"/>
</dbReference>
<dbReference type="InterPro" id="IPR050482">
    <property type="entry name" value="Sensor_HK_TwoCompSys"/>
</dbReference>
<evidence type="ECO:0000313" key="14">
    <source>
        <dbReference type="Proteomes" id="UP001558481"/>
    </source>
</evidence>
<dbReference type="RefSeq" id="WP_368629361.1">
    <property type="nucleotide sequence ID" value="NZ_JAYWLU010000007.1"/>
</dbReference>
<feature type="transmembrane region" description="Helical" evidence="11">
    <location>
        <begin position="397"/>
        <end position="420"/>
    </location>
</feature>
<feature type="transmembrane region" description="Helical" evidence="11">
    <location>
        <begin position="372"/>
        <end position="391"/>
    </location>
</feature>
<dbReference type="PANTHER" id="PTHR24421:SF10">
    <property type="entry name" value="NITRATE_NITRITE SENSOR PROTEIN NARQ"/>
    <property type="match status" value="1"/>
</dbReference>
<feature type="transmembrane region" description="Helical" evidence="11">
    <location>
        <begin position="295"/>
        <end position="315"/>
    </location>
</feature>
<evidence type="ECO:0000256" key="9">
    <source>
        <dbReference type="SAM" id="Coils"/>
    </source>
</evidence>
<feature type="transmembrane region" description="Helical" evidence="11">
    <location>
        <begin position="271"/>
        <end position="289"/>
    </location>
</feature>
<comment type="catalytic activity">
    <reaction evidence="1">
        <text>ATP + protein L-histidine = ADP + protein N-phospho-L-histidine.</text>
        <dbReference type="EC" id="2.7.13.3"/>
    </reaction>
</comment>
<feature type="transmembrane region" description="Helical" evidence="11">
    <location>
        <begin position="51"/>
        <end position="71"/>
    </location>
</feature>
<dbReference type="Gene3D" id="3.30.565.10">
    <property type="entry name" value="Histidine kinase-like ATPase, C-terminal domain"/>
    <property type="match status" value="1"/>
</dbReference>
<dbReference type="Pfam" id="PF02518">
    <property type="entry name" value="HATPase_c"/>
    <property type="match status" value="1"/>
</dbReference>
<keyword evidence="4" id="KW-0808">Transferase</keyword>
<dbReference type="GO" id="GO:0016301">
    <property type="term" value="F:kinase activity"/>
    <property type="evidence" value="ECO:0007669"/>
    <property type="project" value="UniProtKB-KW"/>
</dbReference>
<dbReference type="Pfam" id="PF07730">
    <property type="entry name" value="HisKA_3"/>
    <property type="match status" value="1"/>
</dbReference>
<dbReference type="Proteomes" id="UP001558481">
    <property type="component" value="Unassembled WGS sequence"/>
</dbReference>
<evidence type="ECO:0000256" key="1">
    <source>
        <dbReference type="ARBA" id="ARBA00000085"/>
    </source>
</evidence>
<evidence type="ECO:0000256" key="5">
    <source>
        <dbReference type="ARBA" id="ARBA00022741"/>
    </source>
</evidence>
<keyword evidence="8" id="KW-0902">Two-component regulatory system</keyword>
<dbReference type="SUPFAM" id="SSF55874">
    <property type="entry name" value="ATPase domain of HSP90 chaperone/DNA topoisomerase II/histidine kinase"/>
    <property type="match status" value="1"/>
</dbReference>
<dbReference type="Gene3D" id="1.20.5.1930">
    <property type="match status" value="1"/>
</dbReference>
<dbReference type="InterPro" id="IPR003594">
    <property type="entry name" value="HATPase_dom"/>
</dbReference>
<keyword evidence="11" id="KW-0472">Membrane</keyword>
<sequence length="657" mass="69459">MSSSSATRAPLWVRLPRQLGRDYAYVLPGFFISVFAFVLLIPMLSVSLGTFIVWVGALLLPLTLVLAGAFARLSRSRLRHWGVDLPRARYRTKQPGMFGWMKTMADPRLWLDLVFETLIAFPLRTLTFSVAVSWTATTLGGLTYFFWGMFLPEDNNGLVELVLDATSNGAIPSSISGSFALEAAFNFVTGLVFLISLPAVLHGLASLDALVTKAALGNDGGPASHGAQSGQPDLPPWSSYQGPRPDSVANRSTQETEHSEPHVARFASADGWAWLTTTFAAVVLLAISWPLFGVLYAVPVVLAMVVAIVHSASLVAAVRWPVVGMVGNAVAVLATAAVTASTLGPPWPWPVTTLMVHGFVLLLVALRRPWPYAVVGWLVASAAPLPAVFLLRTDVSGGALSSLIVAASVSAGVLALGILVRQQLLGRSALQAARRASAEESAQRRELQERNRIAQELHDVVAHSMSVISVQATTAEYRLPGMDERTAGEFTSIAQSSRRALTEMRGLLTILRGSADAQLVPQPTLADVPALIESTRQSGARIEFDVRSGRDSLDTDVPAATALTAYRVLQEALSNAVRHSPGSAITVGMDVSDRGIVMDVVNGPADDAASGSAVPAAPGAGLGLAGIRERVEALGGSVHAGPTDDGGFRVRAELPVG</sequence>
<dbReference type="EC" id="2.7.13.3" evidence="2"/>
<feature type="region of interest" description="Disordered" evidence="10">
    <location>
        <begin position="221"/>
        <end position="261"/>
    </location>
</feature>
<keyword evidence="11" id="KW-1133">Transmembrane helix</keyword>
<keyword evidence="9" id="KW-0175">Coiled coil</keyword>
<proteinExistence type="predicted"/>
<feature type="transmembrane region" description="Helical" evidence="11">
    <location>
        <begin position="126"/>
        <end position="147"/>
    </location>
</feature>
<dbReference type="InterPro" id="IPR011712">
    <property type="entry name" value="Sig_transdc_His_kin_sub3_dim/P"/>
</dbReference>
<dbReference type="InterPro" id="IPR025828">
    <property type="entry name" value="Put_sensor_dom"/>
</dbReference>
<evidence type="ECO:0000256" key="10">
    <source>
        <dbReference type="SAM" id="MobiDB-lite"/>
    </source>
</evidence>
<keyword evidence="7" id="KW-0067">ATP-binding</keyword>
<feature type="transmembrane region" description="Helical" evidence="11">
    <location>
        <begin position="23"/>
        <end position="45"/>
    </location>
</feature>
<dbReference type="CDD" id="cd16917">
    <property type="entry name" value="HATPase_UhpB-NarQ-NarX-like"/>
    <property type="match status" value="1"/>
</dbReference>
<dbReference type="SMART" id="SM00387">
    <property type="entry name" value="HATPase_c"/>
    <property type="match status" value="1"/>
</dbReference>
<evidence type="ECO:0000256" key="3">
    <source>
        <dbReference type="ARBA" id="ARBA00022553"/>
    </source>
</evidence>
<evidence type="ECO:0000313" key="13">
    <source>
        <dbReference type="EMBL" id="MEX3594707.1"/>
    </source>
</evidence>
<reference evidence="13 14" key="1">
    <citation type="journal article" date="2024" name="Fungal Genet. Biol.">
        <title>The porcine skin microbiome exhibits broad fungal antagonism.</title>
        <authorList>
            <person name="De La Cruz K.F."/>
            <person name="Townsend E.C."/>
            <person name="Alex Cheong J.Z."/>
            <person name="Salamzade R."/>
            <person name="Liu A."/>
            <person name="Sandstrom S."/>
            <person name="Davila E."/>
            <person name="Huang L."/>
            <person name="Xu K.H."/>
            <person name="Wu S.Y."/>
            <person name="Meudt J.J."/>
            <person name="Shanmuganayagam D."/>
            <person name="Gibson A.L.F."/>
            <person name="Kalan L.R."/>
        </authorList>
    </citation>
    <scope>NUCLEOTIDE SEQUENCE [LARGE SCALE GENOMIC DNA]</scope>
    <source>
        <strain evidence="13 14">LK2625</strain>
    </source>
</reference>